<dbReference type="CDD" id="cd13125">
    <property type="entry name" value="MATE_like_10"/>
    <property type="match status" value="1"/>
</dbReference>
<feature type="transmembrane region" description="Helical" evidence="6">
    <location>
        <begin position="111"/>
        <end position="131"/>
    </location>
</feature>
<dbReference type="PANTHER" id="PTHR30250:SF30">
    <property type="entry name" value="LIPID III FLIPPASE"/>
    <property type="match status" value="1"/>
</dbReference>
<feature type="transmembrane region" description="Helical" evidence="6">
    <location>
        <begin position="180"/>
        <end position="201"/>
    </location>
</feature>
<evidence type="ECO:0000256" key="4">
    <source>
        <dbReference type="ARBA" id="ARBA00022989"/>
    </source>
</evidence>
<organism evidence="7 8">
    <name type="scientific">Pseudomonas wadenswilerensis</name>
    <dbReference type="NCBI Taxonomy" id="1785161"/>
    <lineage>
        <taxon>Bacteria</taxon>
        <taxon>Pseudomonadati</taxon>
        <taxon>Pseudomonadota</taxon>
        <taxon>Gammaproteobacteria</taxon>
        <taxon>Pseudomonadales</taxon>
        <taxon>Pseudomonadaceae</taxon>
        <taxon>Pseudomonas</taxon>
    </lineage>
</organism>
<comment type="subcellular location">
    <subcellularLocation>
        <location evidence="1">Cell membrane</location>
        <topology evidence="1">Multi-pass membrane protein</topology>
    </subcellularLocation>
</comment>
<evidence type="ECO:0000256" key="1">
    <source>
        <dbReference type="ARBA" id="ARBA00004651"/>
    </source>
</evidence>
<feature type="transmembrane region" description="Helical" evidence="6">
    <location>
        <begin position="355"/>
        <end position="377"/>
    </location>
</feature>
<feature type="transmembrane region" description="Helical" evidence="6">
    <location>
        <begin position="325"/>
        <end position="349"/>
    </location>
</feature>
<name>A0A380SXW5_9PSED</name>
<dbReference type="Proteomes" id="UP000255177">
    <property type="component" value="Unassembled WGS sequence"/>
</dbReference>
<dbReference type="PANTHER" id="PTHR30250">
    <property type="entry name" value="PST FAMILY PREDICTED COLANIC ACID TRANSPORTER"/>
    <property type="match status" value="1"/>
</dbReference>
<keyword evidence="8" id="KW-1185">Reference proteome</keyword>
<evidence type="ECO:0000256" key="6">
    <source>
        <dbReference type="SAM" id="Phobius"/>
    </source>
</evidence>
<protein>
    <submittedName>
        <fullName evidence="7">Lipid III flippase</fullName>
    </submittedName>
</protein>
<evidence type="ECO:0000313" key="8">
    <source>
        <dbReference type="Proteomes" id="UP000255177"/>
    </source>
</evidence>
<dbReference type="AlphaFoldDB" id="A0A380SXW5"/>
<dbReference type="GO" id="GO:0005886">
    <property type="term" value="C:plasma membrane"/>
    <property type="evidence" value="ECO:0007669"/>
    <property type="project" value="UniProtKB-SubCell"/>
</dbReference>
<evidence type="ECO:0000313" key="7">
    <source>
        <dbReference type="EMBL" id="SUQ62150.1"/>
    </source>
</evidence>
<keyword evidence="5 6" id="KW-0472">Membrane</keyword>
<keyword evidence="4 6" id="KW-1133">Transmembrane helix</keyword>
<reference evidence="8" key="1">
    <citation type="submission" date="2018-07" db="EMBL/GenBank/DDBJ databases">
        <authorList>
            <person name="Blom J."/>
        </authorList>
    </citation>
    <scope>NUCLEOTIDE SEQUENCE [LARGE SCALE GENOMIC DNA]</scope>
    <source>
        <strain evidence="8">CCOS 864</strain>
    </source>
</reference>
<keyword evidence="2" id="KW-1003">Cell membrane</keyword>
<dbReference type="GO" id="GO:0009246">
    <property type="term" value="P:enterobacterial common antigen biosynthetic process"/>
    <property type="evidence" value="ECO:0007669"/>
    <property type="project" value="InterPro"/>
</dbReference>
<feature type="transmembrane region" description="Helical" evidence="6">
    <location>
        <begin position="297"/>
        <end position="318"/>
    </location>
</feature>
<keyword evidence="3 6" id="KW-0812">Transmembrane</keyword>
<proteinExistence type="predicted"/>
<evidence type="ECO:0000256" key="3">
    <source>
        <dbReference type="ARBA" id="ARBA00022692"/>
    </source>
</evidence>
<evidence type="ECO:0000256" key="2">
    <source>
        <dbReference type="ARBA" id="ARBA00022475"/>
    </source>
</evidence>
<dbReference type="InterPro" id="IPR044550">
    <property type="entry name" value="WzxE"/>
</dbReference>
<feature type="transmembrane region" description="Helical" evidence="6">
    <location>
        <begin position="221"/>
        <end position="243"/>
    </location>
</feature>
<dbReference type="InterPro" id="IPR050833">
    <property type="entry name" value="Poly_Biosynth_Transport"/>
</dbReference>
<feature type="transmembrane region" description="Helical" evidence="6">
    <location>
        <begin position="78"/>
        <end position="99"/>
    </location>
</feature>
<sequence>MGQLGNFMSAVTFLALLAGGGIVNGVIKYVAEYRLRPHALVRFITAAKTYSLFMCLLVFVVGVLFSKPISGYVFKQEGYYWIILILSVAQFGFAFSNLVTGTSNGLHDTKTYALIQVIGNLLVIPLAWVLIRYFQFAGAAISVVLFYLVYSFPALFFYYRFSLKQHIRGWSFDRGQFKSLMSFSMMACVGAISVPLVEIVVRSALVHEVGYAAAGIWQASIKLASAYMGFFVVFFAAYFMPLVSAQKDSAYIGGLVFKFMRIAAGVFLVGGGAFYVLRDNLIPLFLSPEFFELSDLIGYQLAGDFFRVVSYVIAFVIVAKASLKLYLISEITQGLMFCSLSLLAINVGWGVKGVFYAHVVMNIIYFLCMLIGFFVYLKRREASHAVG</sequence>
<feature type="transmembrane region" description="Helical" evidence="6">
    <location>
        <begin position="255"/>
        <end position="277"/>
    </location>
</feature>
<gene>
    <name evidence="7" type="primary">wzxE</name>
    <name evidence="7" type="ORF">CCOS864_01578</name>
</gene>
<feature type="transmembrane region" description="Helical" evidence="6">
    <location>
        <begin position="39"/>
        <end position="66"/>
    </location>
</feature>
<dbReference type="EMBL" id="UIDD01000005">
    <property type="protein sequence ID" value="SUQ62150.1"/>
    <property type="molecule type" value="Genomic_DNA"/>
</dbReference>
<accession>A0A380SXW5</accession>
<evidence type="ECO:0000256" key="5">
    <source>
        <dbReference type="ARBA" id="ARBA00023136"/>
    </source>
</evidence>
<feature type="transmembrane region" description="Helical" evidence="6">
    <location>
        <begin position="6"/>
        <end position="27"/>
    </location>
</feature>
<feature type="transmembrane region" description="Helical" evidence="6">
    <location>
        <begin position="137"/>
        <end position="159"/>
    </location>
</feature>